<feature type="region of interest" description="Disordered" evidence="2">
    <location>
        <begin position="416"/>
        <end position="447"/>
    </location>
</feature>
<feature type="region of interest" description="Disordered" evidence="2">
    <location>
        <begin position="330"/>
        <end position="362"/>
    </location>
</feature>
<name>A0ABR3GE73_9PEZI</name>
<keyword evidence="1" id="KW-0863">Zinc-finger</keyword>
<feature type="domain" description="U1-type" evidence="3">
    <location>
        <begin position="114"/>
        <end position="147"/>
    </location>
</feature>
<dbReference type="EMBL" id="JBBBZM010000104">
    <property type="protein sequence ID" value="KAL0634090.1"/>
    <property type="molecule type" value="Genomic_DNA"/>
</dbReference>
<feature type="region of interest" description="Disordered" evidence="2">
    <location>
        <begin position="462"/>
        <end position="506"/>
    </location>
</feature>
<organism evidence="4 5">
    <name type="scientific">Discina gigas</name>
    <dbReference type="NCBI Taxonomy" id="1032678"/>
    <lineage>
        <taxon>Eukaryota</taxon>
        <taxon>Fungi</taxon>
        <taxon>Dikarya</taxon>
        <taxon>Ascomycota</taxon>
        <taxon>Pezizomycotina</taxon>
        <taxon>Pezizomycetes</taxon>
        <taxon>Pezizales</taxon>
        <taxon>Discinaceae</taxon>
        <taxon>Discina</taxon>
    </lineage>
</organism>
<evidence type="ECO:0000256" key="1">
    <source>
        <dbReference type="ARBA" id="ARBA00022771"/>
    </source>
</evidence>
<feature type="domain" description="U1-type" evidence="3">
    <location>
        <begin position="606"/>
        <end position="639"/>
    </location>
</feature>
<feature type="domain" description="U1-type" evidence="3">
    <location>
        <begin position="10"/>
        <end position="43"/>
    </location>
</feature>
<dbReference type="Proteomes" id="UP001447188">
    <property type="component" value="Unassembled WGS sequence"/>
</dbReference>
<keyword evidence="5" id="KW-1185">Reference proteome</keyword>
<sequence length="808" mass="89762">MSAESTSFNNHGYRCEPCEMDMSVGNITTHLAGKKHQKRCAVLATLEEPKPHIPPAPNPDTIIPPTGYCGFCKKPYTDGIEKHRTSTEHLTTVKRATQAIHEPTPPLPAPSVPADSFHCAICNRTRKLAGYDLHLESEFHQNAVLLLEPAPPAIEPPAPLPMLVAEWVCEVCEITYHINTRETHLASKKHVKKAGLMDAARKLRGVLTPVAVDSGSGGGGEDLASDAAPVLVTDWFCEICEKHCHISTREAHLGSKKHIKKVGGVPPVPIPAIIEDPVPTTMLVSDWFCEVCERDYHINTRETHLGSKKHIKKAKLTQAAQNLREMLTPVGMPSVDLPQPNTRGEETPTNDPWIEKPPVQKTGTEDRDCVSYCDVCGKKIKFNLGSWNVSPGIYCGICQMMVHADCLDTHLARTSHLKPRSRETPTVVHTSDIRENTPSVAEDTPDDEAYCNLRDRTLGRKAKHLKSKMNGGLEQGVTEEGEPVNGKKDSEDTGKEEEGDNGGDFGKLGVLVRRQALEKGDPEPRAASDTETEIWNCALCVMDMHPTMRKAHEARPFHMLLLEQKKLEVGGPTQPQPNPVNPRVPLFRCHICLTTYSANERYLHAGPPWHCEVCDTIVHTSSKANHLSSVRHRLKESAPGQNYTAPAFTPASTDTFFCLPCRGNFLKSERKFHYSPPYYCALCEMVMHADTRDIHEWSLSHGRAVDAATTRPTKSSERFSCQTCRDNFPIAVQPFHRSRAWTCELCDERVHLDWIGAHLLSEKHVAREKEEAAKGVVDGPGVEPVKRVKKKRVKNPKAENTRTFGEGE</sequence>
<comment type="caution">
    <text evidence="4">The sequence shown here is derived from an EMBL/GenBank/DDBJ whole genome shotgun (WGS) entry which is preliminary data.</text>
</comment>
<dbReference type="SUPFAM" id="SSF57667">
    <property type="entry name" value="beta-beta-alpha zinc fingers"/>
    <property type="match status" value="1"/>
</dbReference>
<evidence type="ECO:0000313" key="4">
    <source>
        <dbReference type="EMBL" id="KAL0634090.1"/>
    </source>
</evidence>
<feature type="region of interest" description="Disordered" evidence="2">
    <location>
        <begin position="776"/>
        <end position="808"/>
    </location>
</feature>
<feature type="domain" description="U1-type" evidence="3">
    <location>
        <begin position="284"/>
        <end position="317"/>
    </location>
</feature>
<protein>
    <recommendedName>
        <fullName evidence="3">U1-type domain-containing protein</fullName>
    </recommendedName>
</protein>
<dbReference type="SMART" id="SM00451">
    <property type="entry name" value="ZnF_U1"/>
    <property type="match status" value="8"/>
</dbReference>
<feature type="domain" description="U1-type" evidence="3">
    <location>
        <begin position="164"/>
        <end position="197"/>
    </location>
</feature>
<evidence type="ECO:0000259" key="3">
    <source>
        <dbReference type="SMART" id="SM00451"/>
    </source>
</evidence>
<keyword evidence="1" id="KW-0479">Metal-binding</keyword>
<feature type="compositionally biased region" description="Polar residues" evidence="2">
    <location>
        <begin position="339"/>
        <end position="350"/>
    </location>
</feature>
<evidence type="ECO:0000256" key="2">
    <source>
        <dbReference type="SAM" id="MobiDB-lite"/>
    </source>
</evidence>
<gene>
    <name evidence="4" type="ORF">Q9L58_006969</name>
</gene>
<accession>A0ABR3GE73</accession>
<feature type="domain" description="U1-type" evidence="3">
    <location>
        <begin position="738"/>
        <end position="771"/>
    </location>
</feature>
<evidence type="ECO:0000313" key="5">
    <source>
        <dbReference type="Proteomes" id="UP001447188"/>
    </source>
</evidence>
<dbReference type="InterPro" id="IPR036236">
    <property type="entry name" value="Znf_C2H2_sf"/>
</dbReference>
<feature type="domain" description="U1-type" evidence="3">
    <location>
        <begin position="675"/>
        <end position="708"/>
    </location>
</feature>
<reference evidence="4 5" key="1">
    <citation type="submission" date="2024-02" db="EMBL/GenBank/DDBJ databases">
        <title>Discinaceae phylogenomics.</title>
        <authorList>
            <person name="Dirks A.C."/>
            <person name="James T.Y."/>
        </authorList>
    </citation>
    <scope>NUCLEOTIDE SEQUENCE [LARGE SCALE GENOMIC DNA]</scope>
    <source>
        <strain evidence="4 5">ACD0624</strain>
    </source>
</reference>
<proteinExistence type="predicted"/>
<dbReference type="InterPro" id="IPR003604">
    <property type="entry name" value="Matrin/U1-like-C_Znf_C2H2"/>
</dbReference>
<feature type="domain" description="U1-type" evidence="3">
    <location>
        <begin position="232"/>
        <end position="265"/>
    </location>
</feature>
<keyword evidence="1" id="KW-0862">Zinc</keyword>